<dbReference type="Pfam" id="PF00528">
    <property type="entry name" value="BPD_transp_1"/>
    <property type="match status" value="1"/>
</dbReference>
<dbReference type="Proteomes" id="UP001153387">
    <property type="component" value="Unassembled WGS sequence"/>
</dbReference>
<dbReference type="CDD" id="cd06261">
    <property type="entry name" value="TM_PBP2"/>
    <property type="match status" value="1"/>
</dbReference>
<feature type="transmembrane region" description="Helical" evidence="7">
    <location>
        <begin position="184"/>
        <end position="209"/>
    </location>
</feature>
<evidence type="ECO:0000259" key="8">
    <source>
        <dbReference type="PROSITE" id="PS50928"/>
    </source>
</evidence>
<evidence type="ECO:0000313" key="9">
    <source>
        <dbReference type="EMBL" id="MDG0791727.1"/>
    </source>
</evidence>
<dbReference type="GO" id="GO:0055085">
    <property type="term" value="P:transmembrane transport"/>
    <property type="evidence" value="ECO:0007669"/>
    <property type="project" value="InterPro"/>
</dbReference>
<evidence type="ECO:0000256" key="4">
    <source>
        <dbReference type="ARBA" id="ARBA00022692"/>
    </source>
</evidence>
<feature type="transmembrane region" description="Helical" evidence="7">
    <location>
        <begin position="241"/>
        <end position="262"/>
    </location>
</feature>
<gene>
    <name evidence="9" type="ORF">OMP38_13240</name>
</gene>
<dbReference type="InterPro" id="IPR000515">
    <property type="entry name" value="MetI-like"/>
</dbReference>
<keyword evidence="3" id="KW-1003">Cell membrane</keyword>
<organism evidence="9 10">
    <name type="scientific">Cohnella ginsengisoli</name>
    <dbReference type="NCBI Taxonomy" id="425004"/>
    <lineage>
        <taxon>Bacteria</taxon>
        <taxon>Bacillati</taxon>
        <taxon>Bacillota</taxon>
        <taxon>Bacilli</taxon>
        <taxon>Bacillales</taxon>
        <taxon>Paenibacillaceae</taxon>
        <taxon>Cohnella</taxon>
    </lineage>
</organism>
<dbReference type="RefSeq" id="WP_277565581.1">
    <property type="nucleotide sequence ID" value="NZ_JAPDHZ010000003.1"/>
</dbReference>
<dbReference type="EMBL" id="JAPDHZ010000003">
    <property type="protein sequence ID" value="MDG0791727.1"/>
    <property type="molecule type" value="Genomic_DNA"/>
</dbReference>
<evidence type="ECO:0000256" key="2">
    <source>
        <dbReference type="ARBA" id="ARBA00022448"/>
    </source>
</evidence>
<evidence type="ECO:0000256" key="6">
    <source>
        <dbReference type="ARBA" id="ARBA00023136"/>
    </source>
</evidence>
<evidence type="ECO:0000256" key="1">
    <source>
        <dbReference type="ARBA" id="ARBA00004651"/>
    </source>
</evidence>
<evidence type="ECO:0000256" key="3">
    <source>
        <dbReference type="ARBA" id="ARBA00022475"/>
    </source>
</evidence>
<dbReference type="Gene3D" id="1.10.3720.10">
    <property type="entry name" value="MetI-like"/>
    <property type="match status" value="1"/>
</dbReference>
<dbReference type="GO" id="GO:0005886">
    <property type="term" value="C:plasma membrane"/>
    <property type="evidence" value="ECO:0007669"/>
    <property type="project" value="UniProtKB-SubCell"/>
</dbReference>
<dbReference type="PANTHER" id="PTHR43744">
    <property type="entry name" value="ABC TRANSPORTER PERMEASE PROTEIN MG189-RELATED-RELATED"/>
    <property type="match status" value="1"/>
</dbReference>
<protein>
    <submittedName>
        <fullName evidence="9">Carbohydrate ABC transporter permease</fullName>
    </submittedName>
</protein>
<dbReference type="AlphaFoldDB" id="A0A9X4KGG6"/>
<feature type="transmembrane region" description="Helical" evidence="7">
    <location>
        <begin position="78"/>
        <end position="99"/>
    </location>
</feature>
<feature type="transmembrane region" description="Helical" evidence="7">
    <location>
        <begin position="14"/>
        <end position="35"/>
    </location>
</feature>
<accession>A0A9X4KGG6</accession>
<proteinExistence type="inferred from homology"/>
<feature type="transmembrane region" description="Helical" evidence="7">
    <location>
        <begin position="141"/>
        <end position="163"/>
    </location>
</feature>
<comment type="similarity">
    <text evidence="7">Belongs to the binding-protein-dependent transport system permease family.</text>
</comment>
<evidence type="ECO:0000313" key="10">
    <source>
        <dbReference type="Proteomes" id="UP001153387"/>
    </source>
</evidence>
<keyword evidence="4 7" id="KW-0812">Transmembrane</keyword>
<name>A0A9X4KGG6_9BACL</name>
<comment type="caution">
    <text evidence="9">The sequence shown here is derived from an EMBL/GenBank/DDBJ whole genome shotgun (WGS) entry which is preliminary data.</text>
</comment>
<sequence>MQLLRRWRLTPTRAILEILMIVVALCYLIPIWMVFSNSLKDSTGAGLMGLGLPSKPVWDNYAVVFRESGILRGLYNGLLLGLITVVSNVVVASMCSFYLARIKRKISTFFYNYFIAGLIVPGSIIPIYLEMRILHLNNTYIGLVMLFVTATLPFGIFLFTGFIKTIPREIDEAAIIDGSNPYQLYFRIVFPLLKPVTITVSIFVFIAVWNNVAYYLYFSKSTQYPLPLSIYSFFGKYSQSWNLVFADILVGIIPCLILFMFAQKYMVSGITAGAVKG</sequence>
<feature type="domain" description="ABC transmembrane type-1" evidence="8">
    <location>
        <begin position="74"/>
        <end position="262"/>
    </location>
</feature>
<dbReference type="InterPro" id="IPR035906">
    <property type="entry name" value="MetI-like_sf"/>
</dbReference>
<dbReference type="SUPFAM" id="SSF161098">
    <property type="entry name" value="MetI-like"/>
    <property type="match status" value="1"/>
</dbReference>
<evidence type="ECO:0000256" key="7">
    <source>
        <dbReference type="RuleBase" id="RU363032"/>
    </source>
</evidence>
<feature type="transmembrane region" description="Helical" evidence="7">
    <location>
        <begin position="111"/>
        <end position="129"/>
    </location>
</feature>
<keyword evidence="5 7" id="KW-1133">Transmembrane helix</keyword>
<evidence type="ECO:0000256" key="5">
    <source>
        <dbReference type="ARBA" id="ARBA00022989"/>
    </source>
</evidence>
<keyword evidence="2 7" id="KW-0813">Transport</keyword>
<dbReference type="PANTHER" id="PTHR43744:SF12">
    <property type="entry name" value="ABC TRANSPORTER PERMEASE PROTEIN MG189-RELATED"/>
    <property type="match status" value="1"/>
</dbReference>
<reference evidence="9 10" key="1">
    <citation type="submission" date="2022-10" db="EMBL/GenBank/DDBJ databases">
        <title>Comparative genomic analysis of Cohnella hashimotonis sp. nov., isolated from the International Space Station.</title>
        <authorList>
            <person name="Simpson A."/>
            <person name="Venkateswaran K."/>
        </authorList>
    </citation>
    <scope>NUCLEOTIDE SEQUENCE [LARGE SCALE GENOMIC DNA]</scope>
    <source>
        <strain evidence="9 10">DSM 18997</strain>
    </source>
</reference>
<keyword evidence="10" id="KW-1185">Reference proteome</keyword>
<keyword evidence="6 7" id="KW-0472">Membrane</keyword>
<comment type="subcellular location">
    <subcellularLocation>
        <location evidence="1 7">Cell membrane</location>
        <topology evidence="1 7">Multi-pass membrane protein</topology>
    </subcellularLocation>
</comment>
<dbReference type="PROSITE" id="PS50928">
    <property type="entry name" value="ABC_TM1"/>
    <property type="match status" value="1"/>
</dbReference>